<evidence type="ECO:0000256" key="1">
    <source>
        <dbReference type="SAM" id="MobiDB-lite"/>
    </source>
</evidence>
<dbReference type="AlphaFoldDB" id="A0A7S2YXA2"/>
<reference evidence="2" key="1">
    <citation type="submission" date="2021-01" db="EMBL/GenBank/DDBJ databases">
        <authorList>
            <person name="Corre E."/>
            <person name="Pelletier E."/>
            <person name="Niang G."/>
            <person name="Scheremetjew M."/>
            <person name="Finn R."/>
            <person name="Kale V."/>
            <person name="Holt S."/>
            <person name="Cochrane G."/>
            <person name="Meng A."/>
            <person name="Brown T."/>
            <person name="Cohen L."/>
        </authorList>
    </citation>
    <scope>NUCLEOTIDE SEQUENCE</scope>
    <source>
        <strain evidence="2">RCC856</strain>
    </source>
</reference>
<name>A0A7S2YXA2_9CHLO</name>
<dbReference type="EMBL" id="HBHU01001877">
    <property type="protein sequence ID" value="CAE0010482.1"/>
    <property type="molecule type" value="Transcribed_RNA"/>
</dbReference>
<accession>A0A7S2YXA2</accession>
<evidence type="ECO:0000313" key="2">
    <source>
        <dbReference type="EMBL" id="CAE0010482.1"/>
    </source>
</evidence>
<proteinExistence type="predicted"/>
<protein>
    <submittedName>
        <fullName evidence="2">Uncharacterized protein</fullName>
    </submittedName>
</protein>
<feature type="region of interest" description="Disordered" evidence="1">
    <location>
        <begin position="1"/>
        <end position="27"/>
    </location>
</feature>
<sequence>MQRQQQQQEEKEEEEEPEGGKFRGKAIVFSEQDRAKQQAWAPLHKEVTLHELSSELADHVFAIANQGAGPTAPIVIGEELEKNAASLVDTLSLIGLRKTPEEFLDLVRLADSDNSGEVFAHELNYAFWSLNFGGGQ</sequence>
<gene>
    <name evidence="2" type="ORF">CLAU1311_LOCUS1207</name>
</gene>
<organism evidence="2">
    <name type="scientific">Chloropicon laureae</name>
    <dbReference type="NCBI Taxonomy" id="464258"/>
    <lineage>
        <taxon>Eukaryota</taxon>
        <taxon>Viridiplantae</taxon>
        <taxon>Chlorophyta</taxon>
        <taxon>Chloropicophyceae</taxon>
        <taxon>Chloropicales</taxon>
        <taxon>Chloropicaceae</taxon>
        <taxon>Chloropicon</taxon>
    </lineage>
</organism>